<evidence type="ECO:0000256" key="1">
    <source>
        <dbReference type="SAM" id="Phobius"/>
    </source>
</evidence>
<gene>
    <name evidence="3" type="primary">LOC111107734</name>
</gene>
<accession>A0A8B8B7V0</accession>
<keyword evidence="1" id="KW-0472">Membrane</keyword>
<dbReference type="OrthoDB" id="6203097at2759"/>
<dbReference type="GeneID" id="111107734"/>
<dbReference type="AlphaFoldDB" id="A0A8B8B7V0"/>
<keyword evidence="2" id="KW-1185">Reference proteome</keyword>
<keyword evidence="1" id="KW-1133">Transmembrane helix</keyword>
<proteinExistence type="predicted"/>
<evidence type="ECO:0000313" key="3">
    <source>
        <dbReference type="RefSeq" id="XP_022298784.1"/>
    </source>
</evidence>
<keyword evidence="1" id="KW-0812">Transmembrane</keyword>
<sequence length="372" mass="41893">MGSFFSKFFGDKDDSLEQKKNSSGNGSVCTKHNFSNKGCQITTRGKLVLVLDSMNQTLHKQMQCFSDYVRTRLEKTNMTIEVLNGENTHHVNSQNQKKPNHVNLDELGTKLSNLSPEFNGKENEGGMAVILSDRRLTSANFSDIPDDREPFLYIVNIGHSEEEKNSCYRQHRSISEMRNISFIGQEMESIGCDGGKDYMQANCPQRFTTPISKSSFTFSSTGGKTHMQENSSHFLMTPSPKPTTSPVVGMPLIILSVLGALVLAILIILYLIFRPKCHKRGKAKRNTFMESSAGCRGFDGYPAPLNRESRPSLEINDVYNVLWEKERRRTDTQDNYHHIDIRFAHQTVDTSLYDVAGAKPGDLDDDVFKSPD</sequence>
<feature type="transmembrane region" description="Helical" evidence="1">
    <location>
        <begin position="248"/>
        <end position="273"/>
    </location>
</feature>
<evidence type="ECO:0000313" key="2">
    <source>
        <dbReference type="Proteomes" id="UP000694844"/>
    </source>
</evidence>
<protein>
    <submittedName>
        <fullName evidence="3">Uncharacterized protein LOC111107734</fullName>
    </submittedName>
</protein>
<dbReference type="KEGG" id="cvn:111107734"/>
<dbReference type="RefSeq" id="XP_022298784.1">
    <property type="nucleotide sequence ID" value="XM_022443076.1"/>
</dbReference>
<organism evidence="2 3">
    <name type="scientific">Crassostrea virginica</name>
    <name type="common">Eastern oyster</name>
    <dbReference type="NCBI Taxonomy" id="6565"/>
    <lineage>
        <taxon>Eukaryota</taxon>
        <taxon>Metazoa</taxon>
        <taxon>Spiralia</taxon>
        <taxon>Lophotrochozoa</taxon>
        <taxon>Mollusca</taxon>
        <taxon>Bivalvia</taxon>
        <taxon>Autobranchia</taxon>
        <taxon>Pteriomorphia</taxon>
        <taxon>Ostreida</taxon>
        <taxon>Ostreoidea</taxon>
        <taxon>Ostreidae</taxon>
        <taxon>Crassostrea</taxon>
    </lineage>
</organism>
<name>A0A8B8B7V0_CRAVI</name>
<reference evidence="3" key="1">
    <citation type="submission" date="2025-08" db="UniProtKB">
        <authorList>
            <consortium name="RefSeq"/>
        </authorList>
    </citation>
    <scope>IDENTIFICATION</scope>
    <source>
        <tissue evidence="3">Whole sample</tissue>
    </source>
</reference>
<dbReference type="Proteomes" id="UP000694844">
    <property type="component" value="Chromosome 8"/>
</dbReference>